<organism evidence="2 3">
    <name type="scientific">Clostridium intestinale DSM 6191</name>
    <dbReference type="NCBI Taxonomy" id="1121320"/>
    <lineage>
        <taxon>Bacteria</taxon>
        <taxon>Bacillati</taxon>
        <taxon>Bacillota</taxon>
        <taxon>Clostridia</taxon>
        <taxon>Eubacteriales</taxon>
        <taxon>Clostridiaceae</taxon>
        <taxon>Clostridium</taxon>
    </lineage>
</organism>
<evidence type="ECO:0008006" key="4">
    <source>
        <dbReference type="Google" id="ProtNLM"/>
    </source>
</evidence>
<dbReference type="AlphaFoldDB" id="A0A1M5UXF2"/>
<evidence type="ECO:0000313" key="3">
    <source>
        <dbReference type="Proteomes" id="UP000184241"/>
    </source>
</evidence>
<reference evidence="2 3" key="1">
    <citation type="submission" date="2016-11" db="EMBL/GenBank/DDBJ databases">
        <authorList>
            <person name="Jaros S."/>
            <person name="Januszkiewicz K."/>
            <person name="Wedrychowicz H."/>
        </authorList>
    </citation>
    <scope>NUCLEOTIDE SEQUENCE [LARGE SCALE GENOMIC DNA]</scope>
    <source>
        <strain evidence="2 3">DSM 6191</strain>
    </source>
</reference>
<accession>A0A1M5UXF2</accession>
<feature type="transmembrane region" description="Helical" evidence="1">
    <location>
        <begin position="220"/>
        <end position="238"/>
    </location>
</feature>
<feature type="transmembrane region" description="Helical" evidence="1">
    <location>
        <begin position="112"/>
        <end position="137"/>
    </location>
</feature>
<dbReference type="PANTHER" id="PTHR37305">
    <property type="entry name" value="INTEGRAL MEMBRANE PROTEIN-RELATED"/>
    <property type="match status" value="1"/>
</dbReference>
<evidence type="ECO:0000256" key="1">
    <source>
        <dbReference type="SAM" id="Phobius"/>
    </source>
</evidence>
<dbReference type="EMBL" id="FQXU01000003">
    <property type="protein sequence ID" value="SHH67564.1"/>
    <property type="molecule type" value="Genomic_DNA"/>
</dbReference>
<sequence>MLMDLIKNEFIKEKRNLVILFILAIPIGVSALLVFDFLIRYESWLLPQATLKGLTSWQVLIKEQRILYFNDNMPLFASLILVTLFESEYKSNAWTFLLTKPIKRNSILNAKVIVAVFYSIMMLLLNVFSLIIVGLIFKFKEPIPWRFFIIMFCIQLISTLGIMTIHLFINLKNKNLLISIGVAAVLSALSSNIYHSETFIRNINPYGFSLFSITQGRNEITIVLIISAAILIVGSSLVRKYFENKEIY</sequence>
<dbReference type="RefSeq" id="WP_073016687.1">
    <property type="nucleotide sequence ID" value="NZ_FQXU01000003.1"/>
</dbReference>
<protein>
    <recommendedName>
        <fullName evidence="4">ABC-2 type transport system permease protein</fullName>
    </recommendedName>
</protein>
<keyword evidence="1" id="KW-0472">Membrane</keyword>
<feature type="transmembrane region" description="Helical" evidence="1">
    <location>
        <begin position="143"/>
        <end position="169"/>
    </location>
</feature>
<feature type="transmembrane region" description="Helical" evidence="1">
    <location>
        <begin position="17"/>
        <end position="39"/>
    </location>
</feature>
<name>A0A1M5UXF2_9CLOT</name>
<dbReference type="PANTHER" id="PTHR37305:SF1">
    <property type="entry name" value="MEMBRANE PROTEIN"/>
    <property type="match status" value="1"/>
</dbReference>
<dbReference type="Proteomes" id="UP000184241">
    <property type="component" value="Unassembled WGS sequence"/>
</dbReference>
<dbReference type="Pfam" id="PF12730">
    <property type="entry name" value="ABC2_membrane_4"/>
    <property type="match status" value="1"/>
</dbReference>
<proteinExistence type="predicted"/>
<gene>
    <name evidence="2" type="ORF">SAMN02745941_00677</name>
</gene>
<evidence type="ECO:0000313" key="2">
    <source>
        <dbReference type="EMBL" id="SHH67564.1"/>
    </source>
</evidence>
<keyword evidence="1" id="KW-0812">Transmembrane</keyword>
<feature type="transmembrane region" description="Helical" evidence="1">
    <location>
        <begin position="176"/>
        <end position="194"/>
    </location>
</feature>
<keyword evidence="1" id="KW-1133">Transmembrane helix</keyword>